<reference evidence="1 2" key="1">
    <citation type="journal article" date="2015" name="Mol. Plant Microbe Interact.">
        <title>Comparative Genomic Analysis of Pseudomonas chlororaphis PCL1606 Reveals New Insight into Antifungal Compounds Involved in Biocontrol.</title>
        <authorList>
            <person name="Calderon C.E."/>
            <person name="Ramos C."/>
            <person name="de Vicente A."/>
            <person name="Cazorla F.M."/>
        </authorList>
    </citation>
    <scope>NUCLEOTIDE SEQUENCE [LARGE SCALE GENOMIC DNA]</scope>
    <source>
        <strain evidence="1 2">PCL1606</strain>
    </source>
</reference>
<dbReference type="AlphaFoldDB" id="A0A0D5Y167"/>
<accession>A0A0D5Y167</accession>
<name>A0A0D5Y167_9PSED</name>
<protein>
    <submittedName>
        <fullName evidence="1">Uncharacterized protein</fullName>
    </submittedName>
</protein>
<evidence type="ECO:0000313" key="2">
    <source>
        <dbReference type="Proteomes" id="UP000032748"/>
    </source>
</evidence>
<dbReference type="KEGG" id="pcz:PCL1606_33340"/>
<organism evidence="1 2">
    <name type="scientific">Pseudomonas chlororaphis</name>
    <dbReference type="NCBI Taxonomy" id="587753"/>
    <lineage>
        <taxon>Bacteria</taxon>
        <taxon>Pseudomonadati</taxon>
        <taxon>Pseudomonadota</taxon>
        <taxon>Gammaproteobacteria</taxon>
        <taxon>Pseudomonadales</taxon>
        <taxon>Pseudomonadaceae</taxon>
        <taxon>Pseudomonas</taxon>
    </lineage>
</organism>
<gene>
    <name evidence="1" type="ORF">PCL1606_33340</name>
</gene>
<dbReference type="Proteomes" id="UP000032748">
    <property type="component" value="Chromosome"/>
</dbReference>
<dbReference type="PATRIC" id="fig|587753.10.peg.3324"/>
<sequence length="158" mass="17689">MSIEIKKLDMASNKTSRPIIDLCHKGISVKEIEPQKIFIDIPYCSGKNANAYNVKLESAVITPLQDALIYTSRFGDTFPDDITLSYETGKAMHYSLHPFTLESALNSYIVVKGNYSDAAGSFYNVFDVFKFSKPTNSWVRTLGSEDLKIRNFVQGSAK</sequence>
<dbReference type="EMBL" id="CP011110">
    <property type="protein sequence ID" value="AKA24785.1"/>
    <property type="molecule type" value="Genomic_DNA"/>
</dbReference>
<proteinExistence type="predicted"/>
<evidence type="ECO:0000313" key="1">
    <source>
        <dbReference type="EMBL" id="AKA24785.1"/>
    </source>
</evidence>